<sequence>MSQKLKSLSGALILAVASAALASVKPAQAQTERFHPIADDFNRQFFEASGDFYHNVSLQGYLGDYLGIGSPSGVVAFPEKEIERDSSRVNGLYRRVMQRQVSSDPILRVPDAVNPFDASVMALPPACQLAPQPSGCFPTPAGLQDQFTLPREQLDSQTDPGPVRGLYQVSPGGQN</sequence>
<evidence type="ECO:0000256" key="1">
    <source>
        <dbReference type="SAM" id="MobiDB-lite"/>
    </source>
</evidence>
<dbReference type="EMBL" id="CADCTZ010001782">
    <property type="protein sequence ID" value="CAA9416775.1"/>
    <property type="molecule type" value="Genomic_DNA"/>
</dbReference>
<name>A0A6J4PIE4_9CYAN</name>
<feature type="chain" id="PRO_5027003337" evidence="2">
    <location>
        <begin position="23"/>
        <end position="175"/>
    </location>
</feature>
<accession>A0A6J4PIE4</accession>
<organism evidence="3">
    <name type="scientific">uncultured Microcoleus sp</name>
    <dbReference type="NCBI Taxonomy" id="259945"/>
    <lineage>
        <taxon>Bacteria</taxon>
        <taxon>Bacillati</taxon>
        <taxon>Cyanobacteriota</taxon>
        <taxon>Cyanophyceae</taxon>
        <taxon>Oscillatoriophycideae</taxon>
        <taxon>Oscillatoriales</taxon>
        <taxon>Microcoleaceae</taxon>
        <taxon>Microcoleus</taxon>
        <taxon>environmental samples</taxon>
    </lineage>
</organism>
<proteinExistence type="predicted"/>
<keyword evidence="2" id="KW-0732">Signal</keyword>
<evidence type="ECO:0000256" key="2">
    <source>
        <dbReference type="SAM" id="SignalP"/>
    </source>
</evidence>
<protein>
    <submittedName>
        <fullName evidence="3">Uncharacterized protein</fullName>
    </submittedName>
</protein>
<evidence type="ECO:0000313" key="3">
    <source>
        <dbReference type="EMBL" id="CAA9416775.1"/>
    </source>
</evidence>
<dbReference type="AlphaFoldDB" id="A0A6J4PIE4"/>
<gene>
    <name evidence="3" type="ORF">AVDCRST_MAG84-6867</name>
</gene>
<feature type="region of interest" description="Disordered" evidence="1">
    <location>
        <begin position="139"/>
        <end position="175"/>
    </location>
</feature>
<reference evidence="3" key="1">
    <citation type="submission" date="2020-02" db="EMBL/GenBank/DDBJ databases">
        <authorList>
            <person name="Meier V. D."/>
        </authorList>
    </citation>
    <scope>NUCLEOTIDE SEQUENCE</scope>
    <source>
        <strain evidence="3">AVDCRST_MAG84</strain>
    </source>
</reference>
<feature type="signal peptide" evidence="2">
    <location>
        <begin position="1"/>
        <end position="22"/>
    </location>
</feature>